<dbReference type="InterPro" id="IPR000504">
    <property type="entry name" value="RRM_dom"/>
</dbReference>
<sequence>MGPGNLDPRAQEFRPAGNFSHLARPPLMYYPTTSPYGYMPFCDTATVSYSNQPPQPLPISLPGPPPQQHQTYFRGGQLVTPHPPNLTTTAATRAVVLSSVPVDISETIVRRELEVFGEVRAVQMEKVLDGIVTVHFYDLRHAQMALREIREQHMQQQSRLREHYAQKNSVGGVFVPPPLPPPAARGLIAGRAVWAQFVIPSTNFGPDGNNQGTIVIFNLDSHVSSRDLRQIFEPFGAVRELRETPLKRHQRFIEYFDVRDAAKALAEMNGKEINGKSIIIEFSRPGGHNRRSSNNASNQATTGNHNQSPSPLLPQKLYAGRTASSSSSSNNVNMNFSRSYCSQFRHQSKKSIESSMSCLSVSATGVVGNGSENTSTSTSSKRNSKKGNYNSTSGKQGEKGRNRPWKSRHRSLDTHFLINEDGMAVESNCRDSRTTVMIKNIPNKYSQKLLLNMLDNHCIHCNEQIADGEDQPLSSYDFVYLPIDFNNKCNVGYGFVNMTSPEATLRLYKAFHLQHWEVFNSRKICEVTYARLQGLEALKEHFKNSKFPCEKEEYMPVVFSPPRDGRQLTDPLPIVGLSRSPNPSFCTASDDLDGPDSLDQCENASYHDIDDDDNEDEENPNDGGDDNEGDEDDNSNVSSSSNVALSN</sequence>
<feature type="compositionally biased region" description="Acidic residues" evidence="5">
    <location>
        <begin position="609"/>
        <end position="634"/>
    </location>
</feature>
<dbReference type="PANTHER" id="PTHR23189">
    <property type="entry name" value="RNA RECOGNITION MOTIF-CONTAINING"/>
    <property type="match status" value="1"/>
</dbReference>
<dbReference type="InterPro" id="IPR034458">
    <property type="entry name" value="EAR1-like_RRM3"/>
</dbReference>
<evidence type="ECO:0000313" key="7">
    <source>
        <dbReference type="EMBL" id="KAK6930920.1"/>
    </source>
</evidence>
<feature type="compositionally biased region" description="Low complexity" evidence="5">
    <location>
        <begin position="369"/>
        <end position="381"/>
    </location>
</feature>
<keyword evidence="8" id="KW-1185">Reference proteome</keyword>
<feature type="region of interest" description="Disordered" evidence="5">
    <location>
        <begin position="283"/>
        <end position="332"/>
    </location>
</feature>
<evidence type="ECO:0000256" key="4">
    <source>
        <dbReference type="PROSITE-ProRule" id="PRU00176"/>
    </source>
</evidence>
<feature type="domain" description="RRM" evidence="6">
    <location>
        <begin position="93"/>
        <end position="167"/>
    </location>
</feature>
<dbReference type="PROSITE" id="PS50102">
    <property type="entry name" value="RRM"/>
    <property type="match status" value="2"/>
</dbReference>
<evidence type="ECO:0000256" key="3">
    <source>
        <dbReference type="ARBA" id="ARBA00023254"/>
    </source>
</evidence>
<dbReference type="Gene3D" id="3.30.70.330">
    <property type="match status" value="1"/>
</dbReference>
<dbReference type="FunFam" id="3.30.70.330:FF:001402">
    <property type="entry name" value="Terminal EAR1-like 1"/>
    <property type="match status" value="1"/>
</dbReference>
<dbReference type="SMART" id="SM00360">
    <property type="entry name" value="RRM"/>
    <property type="match status" value="2"/>
</dbReference>
<keyword evidence="2 4" id="KW-0694">RNA-binding</keyword>
<evidence type="ECO:0000259" key="6">
    <source>
        <dbReference type="PROSITE" id="PS50102"/>
    </source>
</evidence>
<evidence type="ECO:0000313" key="8">
    <source>
        <dbReference type="Proteomes" id="UP001370490"/>
    </source>
</evidence>
<feature type="region of interest" description="Disordered" evidence="5">
    <location>
        <begin position="364"/>
        <end position="409"/>
    </location>
</feature>
<dbReference type="FunFam" id="3.30.70.330:FF:000101">
    <property type="entry name" value="Protein MEI2-like 1"/>
    <property type="match status" value="1"/>
</dbReference>
<proteinExistence type="predicted"/>
<evidence type="ECO:0000256" key="2">
    <source>
        <dbReference type="ARBA" id="ARBA00022884"/>
    </source>
</evidence>
<gene>
    <name evidence="7" type="ORF">RJ641_002713</name>
</gene>
<keyword evidence="1" id="KW-0677">Repeat</keyword>
<keyword evidence="3" id="KW-0469">Meiosis</keyword>
<evidence type="ECO:0000256" key="5">
    <source>
        <dbReference type="SAM" id="MobiDB-lite"/>
    </source>
</evidence>
<protein>
    <submittedName>
        <fullName evidence="7">Mei2-like, C-terminal RNA recognition motif</fullName>
    </submittedName>
</protein>
<feature type="compositionally biased region" description="Low complexity" evidence="5">
    <location>
        <begin position="292"/>
        <end position="304"/>
    </location>
</feature>
<dbReference type="InterPro" id="IPR012677">
    <property type="entry name" value="Nucleotide-bd_a/b_plait_sf"/>
</dbReference>
<dbReference type="InterPro" id="IPR035979">
    <property type="entry name" value="RBD_domain_sf"/>
</dbReference>
<name>A0AAN8VB51_9MAGN</name>
<dbReference type="InterPro" id="IPR007201">
    <property type="entry name" value="Mei2-like_Rrm_C"/>
</dbReference>
<reference evidence="7 8" key="1">
    <citation type="submission" date="2023-12" db="EMBL/GenBank/DDBJ databases">
        <title>A high-quality genome assembly for Dillenia turbinata (Dilleniales).</title>
        <authorList>
            <person name="Chanderbali A."/>
        </authorList>
    </citation>
    <scope>NUCLEOTIDE SEQUENCE [LARGE SCALE GENOMIC DNA]</scope>
    <source>
        <strain evidence="7">LSX21</strain>
        <tissue evidence="7">Leaf</tissue>
    </source>
</reference>
<comment type="caution">
    <text evidence="7">The sequence shown here is derived from an EMBL/GenBank/DDBJ whole genome shotgun (WGS) entry which is preliminary data.</text>
</comment>
<dbReference type="GO" id="GO:0003723">
    <property type="term" value="F:RNA binding"/>
    <property type="evidence" value="ECO:0007669"/>
    <property type="project" value="UniProtKB-UniRule"/>
</dbReference>
<dbReference type="CDD" id="cd12530">
    <property type="entry name" value="RRM3_EAR1_like"/>
    <property type="match status" value="1"/>
</dbReference>
<dbReference type="Proteomes" id="UP001370490">
    <property type="component" value="Unassembled WGS sequence"/>
</dbReference>
<dbReference type="Pfam" id="PF00076">
    <property type="entry name" value="RRM_1"/>
    <property type="match status" value="1"/>
</dbReference>
<feature type="region of interest" description="Disordered" evidence="5">
    <location>
        <begin position="558"/>
        <end position="647"/>
    </location>
</feature>
<feature type="compositionally biased region" description="Low complexity" evidence="5">
    <location>
        <begin position="635"/>
        <end position="647"/>
    </location>
</feature>
<dbReference type="EMBL" id="JBAMMX010000011">
    <property type="protein sequence ID" value="KAK6930920.1"/>
    <property type="molecule type" value="Genomic_DNA"/>
</dbReference>
<dbReference type="GO" id="GO:0051321">
    <property type="term" value="P:meiotic cell cycle"/>
    <property type="evidence" value="ECO:0007669"/>
    <property type="project" value="UniProtKB-KW"/>
</dbReference>
<dbReference type="AlphaFoldDB" id="A0AAN8VB51"/>
<accession>A0AAN8VB51</accession>
<dbReference type="SUPFAM" id="SSF54928">
    <property type="entry name" value="RNA-binding domain, RBD"/>
    <property type="match status" value="3"/>
</dbReference>
<feature type="domain" description="RRM" evidence="6">
    <location>
        <begin position="212"/>
        <end position="285"/>
    </location>
</feature>
<organism evidence="7 8">
    <name type="scientific">Dillenia turbinata</name>
    <dbReference type="NCBI Taxonomy" id="194707"/>
    <lineage>
        <taxon>Eukaryota</taxon>
        <taxon>Viridiplantae</taxon>
        <taxon>Streptophyta</taxon>
        <taxon>Embryophyta</taxon>
        <taxon>Tracheophyta</taxon>
        <taxon>Spermatophyta</taxon>
        <taxon>Magnoliopsida</taxon>
        <taxon>eudicotyledons</taxon>
        <taxon>Gunneridae</taxon>
        <taxon>Pentapetalae</taxon>
        <taxon>Dilleniales</taxon>
        <taxon>Dilleniaceae</taxon>
        <taxon>Dillenia</taxon>
    </lineage>
</organism>
<dbReference type="Pfam" id="PF04059">
    <property type="entry name" value="RRM_2"/>
    <property type="match status" value="1"/>
</dbReference>
<evidence type="ECO:0000256" key="1">
    <source>
        <dbReference type="ARBA" id="ARBA00022737"/>
    </source>
</evidence>